<feature type="region of interest" description="Disordered" evidence="1">
    <location>
        <begin position="266"/>
        <end position="304"/>
    </location>
</feature>
<feature type="compositionally biased region" description="Polar residues" evidence="1">
    <location>
        <begin position="454"/>
        <end position="472"/>
    </location>
</feature>
<feature type="compositionally biased region" description="Polar residues" evidence="1">
    <location>
        <begin position="527"/>
        <end position="559"/>
    </location>
</feature>
<sequence length="653" mass="72829">MWNICRAQCPASIVQQSSSIFGISTVDENNKTTTTTTSDTNRQQQQQSTNNNESSLWSKKFSISRHLADSFHTLNLVSSTPIDDQLKTISSNNHRYSRFDDNSTINHTPLSIVNESWNDNNTKSIQIIDEQPNTNLDPIIVNQPDKNLNNMENNNSYVNRQTEYSHQFRWKLPMIETKPLQQEPMMSQYQLSFGQQHPTSYSQPNSLTNSYNNNNKHDDVIYSASGDHIRPQTSFALSFRDVAVPGNAVLNMAIVEPEILKKSSSTTTTATISSQNSQQHQQQQSAIISTRSQPQSPTCDDPTKSEYHAKFKDFNEYVYVEGDGFKKGDRLSLKAQQMAQSWFSEVTERSRQACKYRARSRNGAQPVNPEYSWNGVQVKDRNDLAALALATRLVIEQKRSERNSSQNTSRSASAKPHLRQSTMMMMNSAPPSLQDDRSISSSKPRPVTRKLVTKPNTTAASSTTKQTNVDRINNNNNSKVVSSKIISVKKPPPPPSSSTTTATNQQTSSSTAVDGSKKIWIKPVKKPQQQTNESAAESTSIKTKPANTGSAVATTATEPQQQQQQQQREFDPQPKQVPLHTTQIKSPEQISGIKSPSPESWKVTIEKGGLNWVNGGQTTTPANFPDTQSLLQQQQQQNDQMVRPVPINGISGV</sequence>
<feature type="region of interest" description="Disordered" evidence="1">
    <location>
        <begin position="398"/>
        <end position="583"/>
    </location>
</feature>
<feature type="compositionally biased region" description="Low complexity" evidence="1">
    <location>
        <begin position="473"/>
        <end position="489"/>
    </location>
</feature>
<feature type="compositionally biased region" description="Polar residues" evidence="1">
    <location>
        <begin position="403"/>
        <end position="412"/>
    </location>
</feature>
<comment type="caution">
    <text evidence="2">The sequence shown here is derived from an EMBL/GenBank/DDBJ whole genome shotgun (WGS) entry which is preliminary data.</text>
</comment>
<feature type="compositionally biased region" description="Low complexity" evidence="1">
    <location>
        <begin position="205"/>
        <end position="214"/>
    </location>
</feature>
<reference evidence="2" key="2">
    <citation type="journal article" date="2021" name="World Allergy Organ. J.">
        <title>Chromosome-level assembly of Dermatophagoides farinae genome and transcriptome reveals two novel allergens Der f 37 and Der f 39.</title>
        <authorList>
            <person name="Chen J."/>
            <person name="Cai Z."/>
            <person name="Fan D."/>
            <person name="Hu J."/>
            <person name="Hou Y."/>
            <person name="He Y."/>
            <person name="Zhang Z."/>
            <person name="Zhao Z."/>
            <person name="Gao P."/>
            <person name="Hu W."/>
            <person name="Sun J."/>
            <person name="Li J."/>
            <person name="Ji K."/>
        </authorList>
    </citation>
    <scope>NUCLEOTIDE SEQUENCE</scope>
    <source>
        <strain evidence="2">JKM2019</strain>
    </source>
</reference>
<dbReference type="EMBL" id="SDOV01000001">
    <property type="protein sequence ID" value="KAH7644517.1"/>
    <property type="molecule type" value="Genomic_DNA"/>
</dbReference>
<protein>
    <submittedName>
        <fullName evidence="2">Uncharacterized protein</fullName>
    </submittedName>
</protein>
<evidence type="ECO:0000313" key="2">
    <source>
        <dbReference type="EMBL" id="KAH7644517.1"/>
    </source>
</evidence>
<feature type="compositionally biased region" description="Low complexity" evidence="1">
    <location>
        <begin position="266"/>
        <end position="289"/>
    </location>
</feature>
<evidence type="ECO:0000256" key="1">
    <source>
        <dbReference type="SAM" id="MobiDB-lite"/>
    </source>
</evidence>
<accession>A0A9D4P6A4</accession>
<feature type="compositionally biased region" description="Low complexity" evidence="1">
    <location>
        <begin position="497"/>
        <end position="513"/>
    </location>
</feature>
<feature type="compositionally biased region" description="Polar residues" evidence="1">
    <location>
        <begin position="194"/>
        <end position="204"/>
    </location>
</feature>
<dbReference type="OrthoDB" id="6515378at2759"/>
<dbReference type="Proteomes" id="UP000828236">
    <property type="component" value="Unassembled WGS sequence"/>
</dbReference>
<feature type="compositionally biased region" description="Polar residues" evidence="1">
    <location>
        <begin position="419"/>
        <end position="431"/>
    </location>
</feature>
<gene>
    <name evidence="2" type="ORF">HUG17_0055</name>
</gene>
<feature type="region of interest" description="Disordered" evidence="1">
    <location>
        <begin position="631"/>
        <end position="653"/>
    </location>
</feature>
<dbReference type="AlphaFoldDB" id="A0A9D4P6A4"/>
<name>A0A9D4P6A4_DERFA</name>
<proteinExistence type="predicted"/>
<reference evidence="2" key="1">
    <citation type="submission" date="2020-06" db="EMBL/GenBank/DDBJ databases">
        <authorList>
            <person name="Ji K."/>
            <person name="Li J."/>
        </authorList>
    </citation>
    <scope>NUCLEOTIDE SEQUENCE</scope>
    <source>
        <strain evidence="2">JKM2019</strain>
        <tissue evidence="2">Whole body</tissue>
    </source>
</reference>
<feature type="region of interest" description="Disordered" evidence="1">
    <location>
        <begin position="32"/>
        <end position="55"/>
    </location>
</feature>
<feature type="region of interest" description="Disordered" evidence="1">
    <location>
        <begin position="194"/>
        <end position="214"/>
    </location>
</feature>
<organism evidence="2">
    <name type="scientific">Dermatophagoides farinae</name>
    <name type="common">American house dust mite</name>
    <dbReference type="NCBI Taxonomy" id="6954"/>
    <lineage>
        <taxon>Eukaryota</taxon>
        <taxon>Metazoa</taxon>
        <taxon>Ecdysozoa</taxon>
        <taxon>Arthropoda</taxon>
        <taxon>Chelicerata</taxon>
        <taxon>Arachnida</taxon>
        <taxon>Acari</taxon>
        <taxon>Acariformes</taxon>
        <taxon>Sarcoptiformes</taxon>
        <taxon>Astigmata</taxon>
        <taxon>Psoroptidia</taxon>
        <taxon>Analgoidea</taxon>
        <taxon>Pyroglyphidae</taxon>
        <taxon>Dermatophagoidinae</taxon>
        <taxon>Dermatophagoides</taxon>
    </lineage>
</organism>